<evidence type="ECO:0008006" key="3">
    <source>
        <dbReference type="Google" id="ProtNLM"/>
    </source>
</evidence>
<accession>A0ABY7JSC5</accession>
<reference evidence="1" key="1">
    <citation type="submission" date="2022-05" db="EMBL/GenBank/DDBJ databases">
        <title>Jatrophihabitans sp. SB3-54 whole genome sequence.</title>
        <authorList>
            <person name="Suh M.K."/>
            <person name="Eom M.K."/>
            <person name="Kim J.S."/>
            <person name="Kim H.S."/>
            <person name="Do H.E."/>
            <person name="Shin Y.K."/>
            <person name="Lee J.-S."/>
        </authorList>
    </citation>
    <scope>NUCLEOTIDE SEQUENCE</scope>
    <source>
        <strain evidence="1">SB3-54</strain>
    </source>
</reference>
<organism evidence="1 2">
    <name type="scientific">Jatrophihabitans cynanchi</name>
    <dbReference type="NCBI Taxonomy" id="2944128"/>
    <lineage>
        <taxon>Bacteria</taxon>
        <taxon>Bacillati</taxon>
        <taxon>Actinomycetota</taxon>
        <taxon>Actinomycetes</taxon>
        <taxon>Jatrophihabitantales</taxon>
        <taxon>Jatrophihabitantaceae</taxon>
        <taxon>Jatrophihabitans</taxon>
    </lineage>
</organism>
<keyword evidence="2" id="KW-1185">Reference proteome</keyword>
<dbReference type="EMBL" id="CP097463">
    <property type="protein sequence ID" value="WAX55448.1"/>
    <property type="molecule type" value="Genomic_DNA"/>
</dbReference>
<dbReference type="RefSeq" id="WP_269441960.1">
    <property type="nucleotide sequence ID" value="NZ_CP097463.1"/>
</dbReference>
<name>A0ABY7JSC5_9ACTN</name>
<protein>
    <recommendedName>
        <fullName evidence="3">Flagellar protein FlgN</fullName>
    </recommendedName>
</protein>
<proteinExistence type="predicted"/>
<sequence length="124" mass="13428">MDSKQQWERVLAAVEADARRAEALLLADEQAAAAVEEADAAAARVPADWLLPTTNPSSLPPIEQLPAIPEELRERIVALRAHILALQAELTSALRTWQHSQRATLGTGLVGTAAQPPVYVDRHL</sequence>
<evidence type="ECO:0000313" key="2">
    <source>
        <dbReference type="Proteomes" id="UP001164693"/>
    </source>
</evidence>
<evidence type="ECO:0000313" key="1">
    <source>
        <dbReference type="EMBL" id="WAX55448.1"/>
    </source>
</evidence>
<dbReference type="Proteomes" id="UP001164693">
    <property type="component" value="Chromosome"/>
</dbReference>
<gene>
    <name evidence="1" type="ORF">M6B22_12930</name>
</gene>